<proteinExistence type="predicted"/>
<evidence type="ECO:0000256" key="1">
    <source>
        <dbReference type="SAM" id="MobiDB-lite"/>
    </source>
</evidence>
<gene>
    <name evidence="2" type="ORF">TGAM01_v202866</name>
</gene>
<dbReference type="AlphaFoldDB" id="A0A2P4ZVT0"/>
<dbReference type="EMBL" id="JPDN02000007">
    <property type="protein sequence ID" value="PON28372.1"/>
    <property type="molecule type" value="Genomic_DNA"/>
</dbReference>
<evidence type="ECO:0000313" key="3">
    <source>
        <dbReference type="Proteomes" id="UP000054821"/>
    </source>
</evidence>
<feature type="region of interest" description="Disordered" evidence="1">
    <location>
        <begin position="18"/>
        <end position="49"/>
    </location>
</feature>
<dbReference type="GeneID" id="36347425"/>
<accession>A0A2P4ZVT0</accession>
<keyword evidence="3" id="KW-1185">Reference proteome</keyword>
<sequence>MSKHCRETFLLPRAMPSPLGVQRASNAKLSRPKTPGETRKPSGRGRIPSAPILHGERTEIIASYCATPRLAFHSFIIPSFYIVVRVRCCADLLFREDDAPTSQTLRFLSIIYT</sequence>
<dbReference type="RefSeq" id="XP_024406193.1">
    <property type="nucleotide sequence ID" value="XM_024549078.1"/>
</dbReference>
<evidence type="ECO:0000313" key="2">
    <source>
        <dbReference type="EMBL" id="PON28372.1"/>
    </source>
</evidence>
<comment type="caution">
    <text evidence="2">The sequence shown here is derived from an EMBL/GenBank/DDBJ whole genome shotgun (WGS) entry which is preliminary data.</text>
</comment>
<dbReference type="Proteomes" id="UP000054821">
    <property type="component" value="Unassembled WGS sequence"/>
</dbReference>
<name>A0A2P4ZVT0_9HYPO</name>
<protein>
    <submittedName>
        <fullName evidence="2">Uncharacterized protein</fullName>
    </submittedName>
</protein>
<reference evidence="2 3" key="1">
    <citation type="journal article" date="2016" name="Genome Announc.">
        <title>Draft Whole-Genome Sequence of Trichoderma gamsii T6085, a Promising Biocontrol Agent of Fusarium Head Blight on Wheat.</title>
        <authorList>
            <person name="Baroncelli R."/>
            <person name="Zapparata A."/>
            <person name="Piaggeschi G."/>
            <person name="Sarrocco S."/>
            <person name="Vannacci G."/>
        </authorList>
    </citation>
    <scope>NUCLEOTIDE SEQUENCE [LARGE SCALE GENOMIC DNA]</scope>
    <source>
        <strain evidence="2 3">T6085</strain>
    </source>
</reference>
<organism evidence="2 3">
    <name type="scientific">Trichoderma gamsii</name>
    <dbReference type="NCBI Taxonomy" id="398673"/>
    <lineage>
        <taxon>Eukaryota</taxon>
        <taxon>Fungi</taxon>
        <taxon>Dikarya</taxon>
        <taxon>Ascomycota</taxon>
        <taxon>Pezizomycotina</taxon>
        <taxon>Sordariomycetes</taxon>
        <taxon>Hypocreomycetidae</taxon>
        <taxon>Hypocreales</taxon>
        <taxon>Hypocreaceae</taxon>
        <taxon>Trichoderma</taxon>
    </lineage>
</organism>